<dbReference type="EMBL" id="CP036433">
    <property type="protein sequence ID" value="QDU94194.1"/>
    <property type="molecule type" value="Genomic_DNA"/>
</dbReference>
<proteinExistence type="predicted"/>
<organism evidence="1 2">
    <name type="scientific">Lignipirellula cremea</name>
    <dbReference type="NCBI Taxonomy" id="2528010"/>
    <lineage>
        <taxon>Bacteria</taxon>
        <taxon>Pseudomonadati</taxon>
        <taxon>Planctomycetota</taxon>
        <taxon>Planctomycetia</taxon>
        <taxon>Pirellulales</taxon>
        <taxon>Pirellulaceae</taxon>
        <taxon>Lignipirellula</taxon>
    </lineage>
</organism>
<sequence length="112" mass="12498">MAPYPCQTSPTRQGLGDPACLLLLGFRRHETGEFSSFNLIFHAKVIATRLHSIDFVKEESLAVCILNESDCNDARGAGVRSRSENNHILDGQKKHLSEEMRYSLMPLVSPLI</sequence>
<keyword evidence="2" id="KW-1185">Reference proteome</keyword>
<evidence type="ECO:0000313" key="2">
    <source>
        <dbReference type="Proteomes" id="UP000317648"/>
    </source>
</evidence>
<dbReference type="Proteomes" id="UP000317648">
    <property type="component" value="Chromosome"/>
</dbReference>
<accession>A0A518DQU7</accession>
<protein>
    <submittedName>
        <fullName evidence="1">Uncharacterized protein</fullName>
    </submittedName>
</protein>
<gene>
    <name evidence="1" type="ORF">Pla8534_19820</name>
</gene>
<name>A0A518DQU7_9BACT</name>
<evidence type="ECO:0000313" key="1">
    <source>
        <dbReference type="EMBL" id="QDU94194.1"/>
    </source>
</evidence>
<dbReference type="KEGG" id="lcre:Pla8534_19820"/>
<reference evidence="1 2" key="1">
    <citation type="submission" date="2019-02" db="EMBL/GenBank/DDBJ databases">
        <title>Deep-cultivation of Planctomycetes and their phenomic and genomic characterization uncovers novel biology.</title>
        <authorList>
            <person name="Wiegand S."/>
            <person name="Jogler M."/>
            <person name="Boedeker C."/>
            <person name="Pinto D."/>
            <person name="Vollmers J."/>
            <person name="Rivas-Marin E."/>
            <person name="Kohn T."/>
            <person name="Peeters S.H."/>
            <person name="Heuer A."/>
            <person name="Rast P."/>
            <person name="Oberbeckmann S."/>
            <person name="Bunk B."/>
            <person name="Jeske O."/>
            <person name="Meyerdierks A."/>
            <person name="Storesund J.E."/>
            <person name="Kallscheuer N."/>
            <person name="Luecker S."/>
            <person name="Lage O.M."/>
            <person name="Pohl T."/>
            <person name="Merkel B.J."/>
            <person name="Hornburger P."/>
            <person name="Mueller R.-W."/>
            <person name="Bruemmer F."/>
            <person name="Labrenz M."/>
            <person name="Spormann A.M."/>
            <person name="Op den Camp H."/>
            <person name="Overmann J."/>
            <person name="Amann R."/>
            <person name="Jetten M.S.M."/>
            <person name="Mascher T."/>
            <person name="Medema M.H."/>
            <person name="Devos D.P."/>
            <person name="Kaster A.-K."/>
            <person name="Ovreas L."/>
            <person name="Rohde M."/>
            <person name="Galperin M.Y."/>
            <person name="Jogler C."/>
        </authorList>
    </citation>
    <scope>NUCLEOTIDE SEQUENCE [LARGE SCALE GENOMIC DNA]</scope>
    <source>
        <strain evidence="1 2">Pla85_3_4</strain>
    </source>
</reference>
<dbReference type="AlphaFoldDB" id="A0A518DQU7"/>